<gene>
    <name evidence="1" type="ORF">DFP99_0606</name>
</gene>
<dbReference type="Proteomes" id="UP000254912">
    <property type="component" value="Unassembled WGS sequence"/>
</dbReference>
<dbReference type="RefSeq" id="WP_070230223.1">
    <property type="nucleotide sequence ID" value="NZ_BJYO01000002.1"/>
</dbReference>
<dbReference type="GeneID" id="94546170"/>
<keyword evidence="2" id="KW-1185">Reference proteome</keyword>
<dbReference type="AlphaFoldDB" id="A0A288QU41"/>
<proteinExistence type="predicted"/>
<comment type="caution">
    <text evidence="1">The sequence shown here is derived from an EMBL/GenBank/DDBJ whole genome shotgun (WGS) entry which is preliminary data.</text>
</comment>
<evidence type="ECO:0000313" key="2">
    <source>
        <dbReference type="Proteomes" id="UP000254912"/>
    </source>
</evidence>
<protein>
    <submittedName>
        <fullName evidence="1">Uncharacterized protein</fullName>
    </submittedName>
</protein>
<organism evidence="1 2">
    <name type="scientific">Weissella soli</name>
    <dbReference type="NCBI Taxonomy" id="155866"/>
    <lineage>
        <taxon>Bacteria</taxon>
        <taxon>Bacillati</taxon>
        <taxon>Bacillota</taxon>
        <taxon>Bacilli</taxon>
        <taxon>Lactobacillales</taxon>
        <taxon>Lactobacillaceae</taxon>
        <taxon>Weissella</taxon>
    </lineage>
</organism>
<name>A0A288QU41_9LACO</name>
<accession>A0A288QU41</accession>
<dbReference type="KEGG" id="wso:WSWS_00977"/>
<sequence>MKKRNQKNPDINYSYTDLFFEKGHYLLKVKQIIYALIGWVLFIIPSAITIGTYLYLTSDGRIGWKIWMYPEGIKLINLLIIIFVFAAFMTLTYTVTMTIVQNNRRESFVEKWPTFAAIDSIERQKRASHFMSERFGDEAFRFNVRYYDVTPDKNLANKELSQIINGRERTTDE</sequence>
<evidence type="ECO:0000313" key="1">
    <source>
        <dbReference type="EMBL" id="RDL12171.1"/>
    </source>
</evidence>
<reference evidence="1 2" key="1">
    <citation type="submission" date="2018-07" db="EMBL/GenBank/DDBJ databases">
        <title>Genomic Encyclopedia of Type Strains, Phase III (KMG-III): the genomes of soil and plant-associated and newly described type strains.</title>
        <authorList>
            <person name="Whitman W."/>
        </authorList>
    </citation>
    <scope>NUCLEOTIDE SEQUENCE [LARGE SCALE GENOMIC DNA]</scope>
    <source>
        <strain evidence="1 2">CECT 7031</strain>
    </source>
</reference>
<dbReference type="EMBL" id="QRAS01000001">
    <property type="protein sequence ID" value="RDL12171.1"/>
    <property type="molecule type" value="Genomic_DNA"/>
</dbReference>